<dbReference type="Proteomes" id="UP001174934">
    <property type="component" value="Unassembled WGS sequence"/>
</dbReference>
<name>A0AA39TMJ7_9PEZI</name>
<keyword evidence="2" id="KW-1185">Reference proteome</keyword>
<dbReference type="Pfam" id="PF06041">
    <property type="entry name" value="DUF924"/>
    <property type="match status" value="1"/>
</dbReference>
<dbReference type="Gene3D" id="1.20.58.320">
    <property type="entry name" value="TPR-like"/>
    <property type="match status" value="1"/>
</dbReference>
<dbReference type="EMBL" id="JAULSR010000010">
    <property type="protein sequence ID" value="KAK0610596.1"/>
    <property type="molecule type" value="Genomic_DNA"/>
</dbReference>
<dbReference type="InterPro" id="IPR010323">
    <property type="entry name" value="DUF924"/>
</dbReference>
<dbReference type="SUPFAM" id="SSF48452">
    <property type="entry name" value="TPR-like"/>
    <property type="match status" value="1"/>
</dbReference>
<proteinExistence type="predicted"/>
<sequence>MCAANDTAAETWTQSQLETAFSPAVLQAVRDFWFKDIADGNLILPAKETAGRWFRSNPDFDAECVANFNHQLSVAQSPVITASDILAAAKPKSPLDWLSLLILLDQIPRNAFRGDEARRIFSQFDPKALDIALQAIAAGIPEQTPIRYRLSYRLWFYLPLQHSEDPKIQDMSIKEHAKMFEDARGLLEGMGEESDDKEDAQRCRDVYLTDSEGVERWAGMMMSFAQRHRDLIGRFGRYPHRNEVLGREMTEEEERFLAEGGETFGAKKVEGS</sequence>
<evidence type="ECO:0000313" key="1">
    <source>
        <dbReference type="EMBL" id="KAK0610596.1"/>
    </source>
</evidence>
<organism evidence="1 2">
    <name type="scientific">Bombardia bombarda</name>
    <dbReference type="NCBI Taxonomy" id="252184"/>
    <lineage>
        <taxon>Eukaryota</taxon>
        <taxon>Fungi</taxon>
        <taxon>Dikarya</taxon>
        <taxon>Ascomycota</taxon>
        <taxon>Pezizomycotina</taxon>
        <taxon>Sordariomycetes</taxon>
        <taxon>Sordariomycetidae</taxon>
        <taxon>Sordariales</taxon>
        <taxon>Lasiosphaeriaceae</taxon>
        <taxon>Bombardia</taxon>
    </lineage>
</organism>
<reference evidence="1" key="1">
    <citation type="submission" date="2023-06" db="EMBL/GenBank/DDBJ databases">
        <title>Genome-scale phylogeny and comparative genomics of the fungal order Sordariales.</title>
        <authorList>
            <consortium name="Lawrence Berkeley National Laboratory"/>
            <person name="Hensen N."/>
            <person name="Bonometti L."/>
            <person name="Westerberg I."/>
            <person name="Brannstrom I.O."/>
            <person name="Guillou S."/>
            <person name="Cros-Aarteil S."/>
            <person name="Calhoun S."/>
            <person name="Haridas S."/>
            <person name="Kuo A."/>
            <person name="Mondo S."/>
            <person name="Pangilinan J."/>
            <person name="Riley R."/>
            <person name="LaButti K."/>
            <person name="Andreopoulos B."/>
            <person name="Lipzen A."/>
            <person name="Chen C."/>
            <person name="Yanf M."/>
            <person name="Daum C."/>
            <person name="Ng V."/>
            <person name="Clum A."/>
            <person name="Steindorff A."/>
            <person name="Ohm R."/>
            <person name="Martin F."/>
            <person name="Silar P."/>
            <person name="Natvig D."/>
            <person name="Lalanne C."/>
            <person name="Gautier V."/>
            <person name="Ament-velasquez S.L."/>
            <person name="Kruys A."/>
            <person name="Hutchinson M.I."/>
            <person name="Powell A.J."/>
            <person name="Barry K."/>
            <person name="Miller A.N."/>
            <person name="Grigoriev I.V."/>
            <person name="Debuchy R."/>
            <person name="Gladieux P."/>
            <person name="Thoren M.H."/>
            <person name="Johannesson H."/>
        </authorList>
    </citation>
    <scope>NUCLEOTIDE SEQUENCE</scope>
    <source>
        <strain evidence="1">SMH3391-2</strain>
    </source>
</reference>
<accession>A0AA39TMJ7</accession>
<gene>
    <name evidence="1" type="ORF">B0T17DRAFT_621064</name>
</gene>
<evidence type="ECO:0008006" key="3">
    <source>
        <dbReference type="Google" id="ProtNLM"/>
    </source>
</evidence>
<dbReference type="InterPro" id="IPR011990">
    <property type="entry name" value="TPR-like_helical_dom_sf"/>
</dbReference>
<evidence type="ECO:0000313" key="2">
    <source>
        <dbReference type="Proteomes" id="UP001174934"/>
    </source>
</evidence>
<dbReference type="AlphaFoldDB" id="A0AA39TMJ7"/>
<protein>
    <recommendedName>
        <fullName evidence="3">DUF924-domain-containing protein</fullName>
    </recommendedName>
</protein>
<dbReference type="Gene3D" id="1.25.40.10">
    <property type="entry name" value="Tetratricopeptide repeat domain"/>
    <property type="match status" value="1"/>
</dbReference>
<comment type="caution">
    <text evidence="1">The sequence shown here is derived from an EMBL/GenBank/DDBJ whole genome shotgun (WGS) entry which is preliminary data.</text>
</comment>